<dbReference type="AlphaFoldDB" id="V6S4K7"/>
<feature type="domain" description="DUF5689" evidence="2">
    <location>
        <begin position="65"/>
        <end position="278"/>
    </location>
</feature>
<dbReference type="InterPro" id="IPR043744">
    <property type="entry name" value="DUF5689"/>
</dbReference>
<gene>
    <name evidence="3" type="ORF">IP98_02441</name>
</gene>
<feature type="chain" id="PRO_5030178786" description="DUF5689 domain-containing protein" evidence="1">
    <location>
        <begin position="23"/>
        <end position="454"/>
    </location>
</feature>
<dbReference type="EMBL" id="VLKQ01000012">
    <property type="protein sequence ID" value="TWI09280.1"/>
    <property type="molecule type" value="Genomic_DNA"/>
</dbReference>
<name>V6S4K7_9FLAO</name>
<keyword evidence="4" id="KW-1185">Reference proteome</keyword>
<feature type="signal peptide" evidence="1">
    <location>
        <begin position="1"/>
        <end position="22"/>
    </location>
</feature>
<dbReference type="Proteomes" id="UP000319848">
    <property type="component" value="Unassembled WGS sequence"/>
</dbReference>
<dbReference type="Pfam" id="PF18942">
    <property type="entry name" value="DUF5689"/>
    <property type="match status" value="1"/>
</dbReference>
<comment type="caution">
    <text evidence="3">The sequence shown here is derived from an EMBL/GenBank/DDBJ whole genome shotgun (WGS) entry which is preliminary data.</text>
</comment>
<evidence type="ECO:0000313" key="4">
    <source>
        <dbReference type="Proteomes" id="UP000319848"/>
    </source>
</evidence>
<organism evidence="3 4">
    <name type="scientific">Flavobacterium cauense R2A-7</name>
    <dbReference type="NCBI Taxonomy" id="1341154"/>
    <lineage>
        <taxon>Bacteria</taxon>
        <taxon>Pseudomonadati</taxon>
        <taxon>Bacteroidota</taxon>
        <taxon>Flavobacteriia</taxon>
        <taxon>Flavobacteriales</taxon>
        <taxon>Flavobacteriaceae</taxon>
        <taxon>Flavobacterium</taxon>
    </lineage>
</organism>
<dbReference type="RefSeq" id="WP_023571038.1">
    <property type="nucleotide sequence ID" value="NZ_AVBI01000018.1"/>
</dbReference>
<accession>V6S4K7</accession>
<evidence type="ECO:0000313" key="3">
    <source>
        <dbReference type="EMBL" id="TWI09280.1"/>
    </source>
</evidence>
<dbReference type="OrthoDB" id="1492759at2"/>
<sequence>MKKISIYSIAFVSALLAGCVNGDDYNSPDLSEKCTTLEVTKQVAEISGAALNNNPQLYADPRDAEGNQTQVGVIEAYVTSSDEGGNFYKSLSLVSVDGQKGFTIPVDSYNLYTKFEPGRKVFVRLDSLYYNFRTQTASVELGNLYNGNQIGRLSGVEFEKIIARGCDDQKIDEDLLVNHMTVAQAKNDANINKLIEFDNVQFSDLSSGKKYFDPSVNNIGGATNHSITDEDGTTIDVRVSEFATFKSAIIPSGNGKIRGVLTKYNSGYQFMIRTLNDVKLDNPRLHPVIETFESYATNTATFPNYYNIKVLGTNDWFVGSFNSNKYLQARKGSSSGATKIFLVMPYDFNSFTKVSFQTLYGYMSQTTTPIMKVYYSTSFDQANPTANLVDITSSFTYSNHTGTGWASSFTSSGVHTFTGVTGQGHIIFAYDVAATSTTNAETRPGIQIDNIRFQ</sequence>
<evidence type="ECO:0000259" key="2">
    <source>
        <dbReference type="Pfam" id="PF18942"/>
    </source>
</evidence>
<keyword evidence="1" id="KW-0732">Signal</keyword>
<dbReference type="STRING" id="1341154.FCR2A7T_19200"/>
<dbReference type="PROSITE" id="PS51257">
    <property type="entry name" value="PROKAR_LIPOPROTEIN"/>
    <property type="match status" value="1"/>
</dbReference>
<protein>
    <recommendedName>
        <fullName evidence="2">DUF5689 domain-containing protein</fullName>
    </recommendedName>
</protein>
<reference evidence="3 4" key="1">
    <citation type="journal article" date="2015" name="Stand. Genomic Sci.">
        <title>Genomic Encyclopedia of Bacterial and Archaeal Type Strains, Phase III: the genomes of soil and plant-associated and newly described type strains.</title>
        <authorList>
            <person name="Whitman W.B."/>
            <person name="Woyke T."/>
            <person name="Klenk H.P."/>
            <person name="Zhou Y."/>
            <person name="Lilburn T.G."/>
            <person name="Beck B.J."/>
            <person name="De Vos P."/>
            <person name="Vandamme P."/>
            <person name="Eisen J.A."/>
            <person name="Garrity G."/>
            <person name="Hugenholtz P."/>
            <person name="Kyrpides N.C."/>
        </authorList>
    </citation>
    <scope>NUCLEOTIDE SEQUENCE [LARGE SCALE GENOMIC DNA]</scope>
    <source>
        <strain evidence="3 4">CGMCC 1.7270</strain>
    </source>
</reference>
<proteinExistence type="predicted"/>
<evidence type="ECO:0000256" key="1">
    <source>
        <dbReference type="SAM" id="SignalP"/>
    </source>
</evidence>